<feature type="domain" description="Mur ligase central" evidence="13">
    <location>
        <begin position="116"/>
        <end position="301"/>
    </location>
</feature>
<dbReference type="PROSITE" id="PS01011">
    <property type="entry name" value="FOLYLPOLYGLU_SYNT_1"/>
    <property type="match status" value="1"/>
</dbReference>
<reference evidence="14 15" key="1">
    <citation type="journal article" date="2016" name="Antonie Van Leeuwenhoek">
        <title>Denitratimonas tolerans gen. nov., sp. nov., a denitrifying bacterium isolated from a bioreactor for tannery wastewater treatment.</title>
        <authorList>
            <person name="Han S.I."/>
            <person name="Kim J.O."/>
            <person name="Lee Y.R."/>
            <person name="Ekpeghere K.I."/>
            <person name="Koh S.C."/>
            <person name="Whang K.S."/>
        </authorList>
    </citation>
    <scope>NUCLEOTIDE SEQUENCE [LARGE SCALE GENOMIC DNA]</scope>
    <source>
        <strain evidence="14 15">KACC 17565</strain>
    </source>
</reference>
<evidence type="ECO:0000256" key="8">
    <source>
        <dbReference type="ARBA" id="ARBA00022960"/>
    </source>
</evidence>
<keyword evidence="6 12" id="KW-0547">Nucleotide-binding</keyword>
<accession>A0AAW9R021</accession>
<dbReference type="Gene3D" id="3.90.190.20">
    <property type="entry name" value="Mur ligase, C-terminal domain"/>
    <property type="match status" value="1"/>
</dbReference>
<dbReference type="InterPro" id="IPR036615">
    <property type="entry name" value="Mur_ligase_C_dom_sf"/>
</dbReference>
<dbReference type="Gene3D" id="3.40.50.720">
    <property type="entry name" value="NAD(P)-binding Rossmann-like Domain"/>
    <property type="match status" value="1"/>
</dbReference>
<evidence type="ECO:0000259" key="13">
    <source>
        <dbReference type="Pfam" id="PF08245"/>
    </source>
</evidence>
<dbReference type="Gene3D" id="3.40.1190.10">
    <property type="entry name" value="Mur-like, catalytic domain"/>
    <property type="match status" value="1"/>
</dbReference>
<feature type="binding site" evidence="12">
    <location>
        <begin position="118"/>
        <end position="124"/>
    </location>
    <ligand>
        <name>ATP</name>
        <dbReference type="ChEBI" id="CHEBI:30616"/>
    </ligand>
</feature>
<evidence type="ECO:0000256" key="12">
    <source>
        <dbReference type="HAMAP-Rule" id="MF_02208"/>
    </source>
</evidence>
<dbReference type="HAMAP" id="MF_02208">
    <property type="entry name" value="MurD2_subfam"/>
    <property type="match status" value="1"/>
</dbReference>
<comment type="subcellular location">
    <subcellularLocation>
        <location evidence="1 12">Cytoplasm</location>
    </subcellularLocation>
</comment>
<dbReference type="HAMAP" id="MF_00639">
    <property type="entry name" value="MurD"/>
    <property type="match status" value="1"/>
</dbReference>
<comment type="similarity">
    <text evidence="12">Belongs to the MurCDEF family. MurD2 subfamily.</text>
</comment>
<dbReference type="GO" id="GO:0005737">
    <property type="term" value="C:cytoplasm"/>
    <property type="evidence" value="ECO:0007669"/>
    <property type="project" value="UniProtKB-SubCell"/>
</dbReference>
<name>A0AAW9R021_9GAMM</name>
<evidence type="ECO:0000256" key="3">
    <source>
        <dbReference type="ARBA" id="ARBA00022490"/>
    </source>
</evidence>
<comment type="function">
    <text evidence="12">Cell wall formation. Catalyzes the addition of L-glutamate to the nucleotide precursor UDP-N-acetylmuramoyl-L-alanine.</text>
</comment>
<dbReference type="InterPro" id="IPR036565">
    <property type="entry name" value="Mur-like_cat_sf"/>
</dbReference>
<dbReference type="EC" id="6.3.2.53" evidence="12"/>
<dbReference type="AlphaFoldDB" id="A0AAW9R021"/>
<evidence type="ECO:0000313" key="14">
    <source>
        <dbReference type="EMBL" id="MEJ1248925.1"/>
    </source>
</evidence>
<dbReference type="EMBL" id="JBBDHC010000004">
    <property type="protein sequence ID" value="MEJ1248925.1"/>
    <property type="molecule type" value="Genomic_DNA"/>
</dbReference>
<evidence type="ECO:0000256" key="4">
    <source>
        <dbReference type="ARBA" id="ARBA00022598"/>
    </source>
</evidence>
<dbReference type="GO" id="GO:0008360">
    <property type="term" value="P:regulation of cell shape"/>
    <property type="evidence" value="ECO:0007669"/>
    <property type="project" value="UniProtKB-KW"/>
</dbReference>
<dbReference type="InterPro" id="IPR018109">
    <property type="entry name" value="Folylpolyglutamate_synth_CS"/>
</dbReference>
<evidence type="ECO:0000256" key="9">
    <source>
        <dbReference type="ARBA" id="ARBA00022984"/>
    </source>
</evidence>
<dbReference type="GO" id="GO:0005524">
    <property type="term" value="F:ATP binding"/>
    <property type="evidence" value="ECO:0007669"/>
    <property type="project" value="UniProtKB-UniRule"/>
</dbReference>
<dbReference type="RefSeq" id="WP_337334642.1">
    <property type="nucleotide sequence ID" value="NZ_JBBDHC010000004.1"/>
</dbReference>
<evidence type="ECO:0000256" key="6">
    <source>
        <dbReference type="ARBA" id="ARBA00022741"/>
    </source>
</evidence>
<evidence type="ECO:0000313" key="15">
    <source>
        <dbReference type="Proteomes" id="UP001364472"/>
    </source>
</evidence>
<sequence length="479" mass="51332">MNLSELEGRRIAIWGYGQEGRATLAALRWRLPRAPLALLCSAAEASEVMGLGDPALYIFTEEVTADLLVRFDVVIKSPGISPYHGVAAQALARGVRFTSGTALWFAESPEARTICVTGTKGKSTTSALIAHLLRAGGVRTGLAGNIGLPLLDLLEADPPAEINVLELSSYQTRDAVAPEVAVVLNLFPEHLDWHGSEERYVADKLALATVANPRHLVLNAADARLASLGRSAVVQGSASETNLGAEAGGTRAAQLWWFNARHGWHLRGSVIHRGEEEVMDASALPLPGAHNRGNLCAALSAIEAAGFDARALARHAMSFRPLPHRLQVIGHRDGREYVNDSISTTPHASLAALDCHANRRVAILVGGFDRGLDWSVFFERMNREPPLAIITMGQNGPQIYDGLKFASRGGRFGLFQAPDMPEAVRIAEQVIGADGVILLSPGAPSFPRYRDYVERGRHFAQVAGFDPDQISAIPGLGVG</sequence>
<keyword evidence="9 12" id="KW-0573">Peptidoglycan synthesis</keyword>
<dbReference type="Proteomes" id="UP001364472">
    <property type="component" value="Unassembled WGS sequence"/>
</dbReference>
<evidence type="ECO:0000256" key="1">
    <source>
        <dbReference type="ARBA" id="ARBA00004496"/>
    </source>
</evidence>
<dbReference type="NCBIfam" id="TIGR01087">
    <property type="entry name" value="murD"/>
    <property type="match status" value="1"/>
</dbReference>
<dbReference type="InterPro" id="IPR013221">
    <property type="entry name" value="Mur_ligase_cen"/>
</dbReference>
<evidence type="ECO:0000256" key="7">
    <source>
        <dbReference type="ARBA" id="ARBA00022840"/>
    </source>
</evidence>
<dbReference type="PANTHER" id="PTHR43692:SF1">
    <property type="entry name" value="UDP-N-ACETYLMURAMOYLALANINE--D-GLUTAMATE LIGASE"/>
    <property type="match status" value="1"/>
</dbReference>
<evidence type="ECO:0000256" key="5">
    <source>
        <dbReference type="ARBA" id="ARBA00022618"/>
    </source>
</evidence>
<dbReference type="GO" id="GO:0009252">
    <property type="term" value="P:peptidoglycan biosynthetic process"/>
    <property type="evidence" value="ECO:0007669"/>
    <property type="project" value="UniProtKB-UniRule"/>
</dbReference>
<proteinExistence type="inferred from homology"/>
<dbReference type="GO" id="GO:0008764">
    <property type="term" value="F:UDP-N-acetylmuramoylalanine-D-glutamate ligase activity"/>
    <property type="evidence" value="ECO:0007669"/>
    <property type="project" value="InterPro"/>
</dbReference>
<comment type="pathway">
    <text evidence="2 12">Cell wall biogenesis; peptidoglycan biosynthesis.</text>
</comment>
<evidence type="ECO:0000256" key="2">
    <source>
        <dbReference type="ARBA" id="ARBA00004752"/>
    </source>
</evidence>
<dbReference type="GO" id="GO:0051301">
    <property type="term" value="P:cell division"/>
    <property type="evidence" value="ECO:0007669"/>
    <property type="project" value="UniProtKB-KW"/>
</dbReference>
<keyword evidence="8 12" id="KW-0133">Cell shape</keyword>
<keyword evidence="15" id="KW-1185">Reference proteome</keyword>
<keyword evidence="7 12" id="KW-0067">ATP-binding</keyword>
<protein>
    <recommendedName>
        <fullName evidence="12">UDP-N-acetylmuramoyl-L-alanine--L-glutamate ligase</fullName>
        <ecNumber evidence="12">6.3.2.53</ecNumber>
    </recommendedName>
    <alternativeName>
        <fullName evidence="12">UDP-N-acetylmuramoyl-L-alanyl-L-glutamate synthetase</fullName>
        <shortName evidence="12">UDP-MurNAc-L-Ala-L-Glu synthetase</shortName>
    </alternativeName>
</protein>
<comment type="catalytic activity">
    <reaction evidence="12">
        <text>UDP-N-acetyl-alpha-D-muramoyl-L-alanine + L-glutamate + ATP = UDP-N-acetyl-alpha-D-muramoyl-L-alanyl-L-glutamate + ADP + phosphate + H(+)</text>
        <dbReference type="Rhea" id="RHEA:58816"/>
        <dbReference type="ChEBI" id="CHEBI:15378"/>
        <dbReference type="ChEBI" id="CHEBI:29985"/>
        <dbReference type="ChEBI" id="CHEBI:30616"/>
        <dbReference type="ChEBI" id="CHEBI:43474"/>
        <dbReference type="ChEBI" id="CHEBI:83898"/>
        <dbReference type="ChEBI" id="CHEBI:142725"/>
        <dbReference type="ChEBI" id="CHEBI:456216"/>
        <dbReference type="EC" id="6.3.2.53"/>
    </reaction>
</comment>
<keyword evidence="10 12" id="KW-0131">Cell cycle</keyword>
<evidence type="ECO:0000256" key="11">
    <source>
        <dbReference type="ARBA" id="ARBA00023316"/>
    </source>
</evidence>
<organism evidence="14 15">
    <name type="scientific">Denitratimonas tolerans</name>
    <dbReference type="NCBI Taxonomy" id="1338420"/>
    <lineage>
        <taxon>Bacteria</taxon>
        <taxon>Pseudomonadati</taxon>
        <taxon>Pseudomonadota</taxon>
        <taxon>Gammaproteobacteria</taxon>
        <taxon>Lysobacterales</taxon>
        <taxon>Lysobacteraceae</taxon>
        <taxon>Denitratimonas</taxon>
    </lineage>
</organism>
<dbReference type="Pfam" id="PF08245">
    <property type="entry name" value="Mur_ligase_M"/>
    <property type="match status" value="1"/>
</dbReference>
<dbReference type="InterPro" id="IPR043687">
    <property type="entry name" value="MurD2"/>
</dbReference>
<dbReference type="PANTHER" id="PTHR43692">
    <property type="entry name" value="UDP-N-ACETYLMURAMOYLALANINE--D-GLUTAMATE LIGASE"/>
    <property type="match status" value="1"/>
</dbReference>
<dbReference type="GO" id="GO:0004326">
    <property type="term" value="F:tetrahydrofolylpolyglutamate synthase activity"/>
    <property type="evidence" value="ECO:0007669"/>
    <property type="project" value="InterPro"/>
</dbReference>
<evidence type="ECO:0000256" key="10">
    <source>
        <dbReference type="ARBA" id="ARBA00023306"/>
    </source>
</evidence>
<keyword evidence="5 12" id="KW-0132">Cell division</keyword>
<dbReference type="GO" id="GO:0071555">
    <property type="term" value="P:cell wall organization"/>
    <property type="evidence" value="ECO:0007669"/>
    <property type="project" value="UniProtKB-KW"/>
</dbReference>
<keyword evidence="3 12" id="KW-0963">Cytoplasm</keyword>
<keyword evidence="4 12" id="KW-0436">Ligase</keyword>
<dbReference type="SUPFAM" id="SSF53244">
    <property type="entry name" value="MurD-like peptide ligases, peptide-binding domain"/>
    <property type="match status" value="1"/>
</dbReference>
<dbReference type="SUPFAM" id="SSF53623">
    <property type="entry name" value="MurD-like peptide ligases, catalytic domain"/>
    <property type="match status" value="1"/>
</dbReference>
<keyword evidence="11 12" id="KW-0961">Cell wall biogenesis/degradation</keyword>
<gene>
    <name evidence="14" type="primary">murD</name>
    <name evidence="12" type="synonym">murD2</name>
    <name evidence="14" type="ORF">WB794_04435</name>
</gene>
<comment type="caution">
    <text evidence="14">The sequence shown here is derived from an EMBL/GenBank/DDBJ whole genome shotgun (WGS) entry which is preliminary data.</text>
</comment>
<dbReference type="InterPro" id="IPR005762">
    <property type="entry name" value="MurD"/>
</dbReference>